<dbReference type="InterPro" id="IPR006059">
    <property type="entry name" value="SBP"/>
</dbReference>
<keyword evidence="1" id="KW-1003">Cell membrane</keyword>
<accession>A0A4Q2M8C6</accession>
<keyword evidence="4" id="KW-0564">Palmitate</keyword>
<evidence type="ECO:0000256" key="6">
    <source>
        <dbReference type="SAM" id="MobiDB-lite"/>
    </source>
</evidence>
<evidence type="ECO:0000256" key="5">
    <source>
        <dbReference type="ARBA" id="ARBA00023288"/>
    </source>
</evidence>
<evidence type="ECO:0000313" key="8">
    <source>
        <dbReference type="Proteomes" id="UP000292686"/>
    </source>
</evidence>
<feature type="region of interest" description="Disordered" evidence="6">
    <location>
        <begin position="1"/>
        <end position="66"/>
    </location>
</feature>
<feature type="compositionally biased region" description="Basic residues" evidence="6">
    <location>
        <begin position="14"/>
        <end position="23"/>
    </location>
</feature>
<dbReference type="EMBL" id="SDPM01000001">
    <property type="protein sequence ID" value="RXZ88339.1"/>
    <property type="molecule type" value="Genomic_DNA"/>
</dbReference>
<reference evidence="7 8" key="1">
    <citation type="submission" date="2019-01" db="EMBL/GenBank/DDBJ databases">
        <title>Agromyces.</title>
        <authorList>
            <person name="Li J."/>
        </authorList>
    </citation>
    <scope>NUCLEOTIDE SEQUENCE [LARGE SCALE GENOMIC DNA]</scope>
    <source>
        <strain evidence="7 8">DSM 23870</strain>
    </source>
</reference>
<dbReference type="PANTHER" id="PTHR43649">
    <property type="entry name" value="ARABINOSE-BINDING PROTEIN-RELATED"/>
    <property type="match status" value="1"/>
</dbReference>
<keyword evidence="3" id="KW-0472">Membrane</keyword>
<proteinExistence type="predicted"/>
<evidence type="ECO:0000256" key="2">
    <source>
        <dbReference type="ARBA" id="ARBA00022729"/>
    </source>
</evidence>
<evidence type="ECO:0000256" key="4">
    <source>
        <dbReference type="ARBA" id="ARBA00023139"/>
    </source>
</evidence>
<keyword evidence="2" id="KW-0732">Signal</keyword>
<protein>
    <submittedName>
        <fullName evidence="7">Extracellular solute-binding protein</fullName>
    </submittedName>
</protein>
<evidence type="ECO:0000313" key="7">
    <source>
        <dbReference type="EMBL" id="RXZ88339.1"/>
    </source>
</evidence>
<sequence length="509" mass="54019">MTGASASRPTGSSARRRRGRRRACSASSPPRRPPPHPPPKRRRPHPPTSPRKPLSTPGSRPVWHPEITKKEQEMSATKRWLAGSVAAIAAVGLAGCSAGDGGGGTADEPTVVEFWGWNQGQDLMVDAFNEANETVQLTYTQFPSQADLLTGLSNAVTAGTDVPCLVQAPGSPVSLLSKGLIQPITEQFAGNEDAFIETAVTSQSANDEILGVPFSGGPGFAMINKAVYDANGLEAPTTWDELIETGKTLKDQGVSVLNFAGEDPSTLVSFSNQAGATWFEIDGDSWVVDIDSPETQKAADVLQQFIDNDLITHETFADIPAMSQTYDAGKMVTIPLTTWNLAAWQERLSTSLGSWQTIDLPQFADADEFVVPGSFGGYSVPEGCESVDAAVDAAVFLATDPTTVGIAASPSEGAGNYPAIPDAGEYVDGLLPPTLLGDTVGETPAVIERAANAARVQWIDSPSATYFDELVSQWAKAVNKEITLREAVTHMQDYVVSDLEAQGIDVTER</sequence>
<comment type="caution">
    <text evidence="7">The sequence shown here is derived from an EMBL/GenBank/DDBJ whole genome shotgun (WGS) entry which is preliminary data.</text>
</comment>
<evidence type="ECO:0000256" key="1">
    <source>
        <dbReference type="ARBA" id="ARBA00022475"/>
    </source>
</evidence>
<dbReference type="OrthoDB" id="2515046at2"/>
<keyword evidence="8" id="KW-1185">Reference proteome</keyword>
<dbReference type="Gene3D" id="3.40.190.10">
    <property type="entry name" value="Periplasmic binding protein-like II"/>
    <property type="match status" value="1"/>
</dbReference>
<dbReference type="Pfam" id="PF01547">
    <property type="entry name" value="SBP_bac_1"/>
    <property type="match status" value="1"/>
</dbReference>
<organism evidence="7 8">
    <name type="scientific">Agromyces atrinae</name>
    <dbReference type="NCBI Taxonomy" id="592376"/>
    <lineage>
        <taxon>Bacteria</taxon>
        <taxon>Bacillati</taxon>
        <taxon>Actinomycetota</taxon>
        <taxon>Actinomycetes</taxon>
        <taxon>Micrococcales</taxon>
        <taxon>Microbacteriaceae</taxon>
        <taxon>Agromyces</taxon>
    </lineage>
</organism>
<dbReference type="AlphaFoldDB" id="A0A4Q2M8C6"/>
<keyword evidence="5" id="KW-0449">Lipoprotein</keyword>
<dbReference type="InterPro" id="IPR050490">
    <property type="entry name" value="Bact_solute-bd_prot1"/>
</dbReference>
<dbReference type="SUPFAM" id="SSF53850">
    <property type="entry name" value="Periplasmic binding protein-like II"/>
    <property type="match status" value="1"/>
</dbReference>
<gene>
    <name evidence="7" type="ORF">ESP50_03970</name>
</gene>
<name>A0A4Q2M8C6_9MICO</name>
<feature type="compositionally biased region" description="Low complexity" evidence="6">
    <location>
        <begin position="1"/>
        <end position="13"/>
    </location>
</feature>
<dbReference type="Proteomes" id="UP000292686">
    <property type="component" value="Unassembled WGS sequence"/>
</dbReference>
<dbReference type="PANTHER" id="PTHR43649:SF33">
    <property type="entry name" value="POLYGALACTURONAN_RHAMNOGALACTURONAN-BINDING PROTEIN YTCQ"/>
    <property type="match status" value="1"/>
</dbReference>
<evidence type="ECO:0000256" key="3">
    <source>
        <dbReference type="ARBA" id="ARBA00023136"/>
    </source>
</evidence>